<comment type="cofactor">
    <cofactor evidence="1">
        <name>Fe(2+)</name>
        <dbReference type="ChEBI" id="CHEBI:29033"/>
    </cofactor>
</comment>
<dbReference type="InterPro" id="IPR005067">
    <property type="entry name" value="Fatty_acid_desaturase-2"/>
</dbReference>
<gene>
    <name evidence="10" type="ORF">AB2U05_25750</name>
</gene>
<sequence length="399" mass="45076">MGTGTVRVAVADCLPGIALPENLTLPRFGEIAVDRVEPDAFEQYLGDLAPDAELAVLFAGSRGPSAPDLVRRLRAHAEFGKTRVYVVGTGPAGPVPPWAEALDVEDVVAESAFEGFGLTDRIDIGMRANRSLVQDQLYTDFYLDMTYNKIFDWFETTRWDWKEIDFRNIDAELLGEDEVDYLTEAAIIEFGTLPGAHNFLREWEGETSFSSWALMWGAEEARHSLVQARYLENIGVRIRSKHALYKREPYPMGSSRAGTLMMNIISEARASELYHRLAAETREPVIKQIWKLLGRDESRHARAFYVFGQELCDERVENRVEALKMAYVWLADRSEGLKHPAGHFYPHSTSAKGVRRIETIQAGATDAADRKVLAMVRRLADDDSIESHRDIKRKLRSLV</sequence>
<keyword evidence="4" id="KW-0479">Metal-binding</keyword>
<comment type="similarity">
    <text evidence="2">Belongs to the fatty acid desaturase type 2 family.</text>
</comment>
<keyword evidence="7" id="KW-0408">Iron</keyword>
<evidence type="ECO:0000256" key="3">
    <source>
        <dbReference type="ARBA" id="ARBA00022516"/>
    </source>
</evidence>
<keyword evidence="3" id="KW-0444">Lipid biosynthesis</keyword>
<dbReference type="SUPFAM" id="SSF47240">
    <property type="entry name" value="Ferritin-like"/>
    <property type="match status" value="1"/>
</dbReference>
<dbReference type="RefSeq" id="WP_369184374.1">
    <property type="nucleotide sequence ID" value="NZ_CP163445.1"/>
</dbReference>
<keyword evidence="9" id="KW-0275">Fatty acid biosynthesis</keyword>
<dbReference type="InterPro" id="IPR012348">
    <property type="entry name" value="RNR-like"/>
</dbReference>
<evidence type="ECO:0000256" key="7">
    <source>
        <dbReference type="ARBA" id="ARBA00023004"/>
    </source>
</evidence>
<name>A0AB39TQZ6_9ACTN</name>
<keyword evidence="8" id="KW-0443">Lipid metabolism</keyword>
<dbReference type="EMBL" id="CP163445">
    <property type="protein sequence ID" value="XDQ81627.1"/>
    <property type="molecule type" value="Genomic_DNA"/>
</dbReference>
<dbReference type="Gene3D" id="1.10.620.20">
    <property type="entry name" value="Ribonucleotide Reductase, subunit A"/>
    <property type="match status" value="1"/>
</dbReference>
<evidence type="ECO:0000256" key="2">
    <source>
        <dbReference type="ARBA" id="ARBA00008749"/>
    </source>
</evidence>
<evidence type="ECO:0000256" key="9">
    <source>
        <dbReference type="ARBA" id="ARBA00023160"/>
    </source>
</evidence>
<dbReference type="CDD" id="cd00657">
    <property type="entry name" value="Ferritin_like"/>
    <property type="match status" value="1"/>
</dbReference>
<keyword evidence="5" id="KW-0276">Fatty acid metabolism</keyword>
<dbReference type="AlphaFoldDB" id="A0AB39TQZ6"/>
<keyword evidence="6" id="KW-0560">Oxidoreductase</keyword>
<accession>A0AB39TQZ6</accession>
<evidence type="ECO:0000256" key="6">
    <source>
        <dbReference type="ARBA" id="ARBA00023002"/>
    </source>
</evidence>
<dbReference type="Pfam" id="PF03405">
    <property type="entry name" value="FA_desaturase_2"/>
    <property type="match status" value="1"/>
</dbReference>
<dbReference type="InterPro" id="IPR009078">
    <property type="entry name" value="Ferritin-like_SF"/>
</dbReference>
<dbReference type="GO" id="GO:0045300">
    <property type="term" value="F:stearoyl-[ACP] desaturase activity"/>
    <property type="evidence" value="ECO:0007669"/>
    <property type="project" value="InterPro"/>
</dbReference>
<reference evidence="10" key="1">
    <citation type="submission" date="2024-07" db="EMBL/GenBank/DDBJ databases">
        <authorList>
            <person name="Yu S.T."/>
        </authorList>
    </citation>
    <scope>NUCLEOTIDE SEQUENCE</scope>
    <source>
        <strain evidence="10">Y1</strain>
    </source>
</reference>
<evidence type="ECO:0000256" key="5">
    <source>
        <dbReference type="ARBA" id="ARBA00022832"/>
    </source>
</evidence>
<protein>
    <submittedName>
        <fullName evidence="10">Ferritin-like domain-containing protein</fullName>
    </submittedName>
</protein>
<evidence type="ECO:0000256" key="1">
    <source>
        <dbReference type="ARBA" id="ARBA00001954"/>
    </source>
</evidence>
<evidence type="ECO:0000256" key="4">
    <source>
        <dbReference type="ARBA" id="ARBA00022723"/>
    </source>
</evidence>
<proteinExistence type="inferred from homology"/>
<dbReference type="GO" id="GO:0046872">
    <property type="term" value="F:metal ion binding"/>
    <property type="evidence" value="ECO:0007669"/>
    <property type="project" value="UniProtKB-KW"/>
</dbReference>
<evidence type="ECO:0000256" key="8">
    <source>
        <dbReference type="ARBA" id="ARBA00023098"/>
    </source>
</evidence>
<evidence type="ECO:0000313" key="10">
    <source>
        <dbReference type="EMBL" id="XDQ81627.1"/>
    </source>
</evidence>
<dbReference type="GO" id="GO:0006633">
    <property type="term" value="P:fatty acid biosynthetic process"/>
    <property type="evidence" value="ECO:0007669"/>
    <property type="project" value="UniProtKB-KW"/>
</dbReference>
<organism evidence="10">
    <name type="scientific">Streptomyces sp. Y1</name>
    <dbReference type="NCBI Taxonomy" id="3238634"/>
    <lineage>
        <taxon>Bacteria</taxon>
        <taxon>Bacillati</taxon>
        <taxon>Actinomycetota</taxon>
        <taxon>Actinomycetes</taxon>
        <taxon>Kitasatosporales</taxon>
        <taxon>Streptomycetaceae</taxon>
        <taxon>Streptomyces</taxon>
    </lineage>
</organism>